<dbReference type="InterPro" id="IPR017892">
    <property type="entry name" value="Pkinase_C"/>
</dbReference>
<name>A0ABR3KVU7_TRISP</name>
<dbReference type="InterPro" id="IPR017441">
    <property type="entry name" value="Protein_kinase_ATP_BS"/>
</dbReference>
<evidence type="ECO:0000256" key="11">
    <source>
        <dbReference type="ARBA" id="ARBA00022777"/>
    </source>
</evidence>
<sequence length="1075" mass="121787">MMIIDELAVEAIAEHGPQCVDELIEIELSVSSKLLSNFGPCSLERHKFVSFARQLPLIGQHQPSVTMAHSQIPDQLRLLSKKYGLVVNQEPTSADENALQQLVSKLKKLIRSLIAREMRFKEGYENMRRAVKDKKQVDALKKNLRSISDKIEDLHSDLFTIEMYATGTADLSSASSTSDFNDSLNISNAAINQKLAGLTRELERESKVKDGLEKFLQMCKDKKMLEGSRQMLEDSKAKIELLRMQIARLQQLHSLNLSSPVEGASPVASPTEIQVDELLHRLRKEAAMHEGAKNMVKILNQAKTVEKKSLQDALDSQLESREKLDLIRLALEKHCQQLPTHSPKRESVKTDIVQSNPSLYRNRTEELPDDAAAASASSQLLLNRHCAASSLAVSGKLEVRLMGCQKLLVDIPGRAADSSAAAAEPGFSQKKTRSVGSRANTYRLKDNLSDEIYAVLRVDGRKVAQTEPKPYSQQAWDQRFSIDLERSRELEINVYWNDWRSMCAFTFLKLGNLIDSYQDGRVVQLEPQGTLFADIRYLNPVISRKPMLQRQQKLFRVKAQKVLPVRPGQMHVAAWGRIIKQFFPQMCQDVPAHASSPPSGAMNGRASRLITQRSDSSLLNDSLPYVLSPAAISETSTSSLYPSLKEFGDQDRKYSFPSSSTLIDDRLVQDVKKLEKETLNLKLSARNLNASSGYRQSTNATMTIDDFKLISVLGRGHFGKVILSKYRPNNNYFALKILKKADILSRDEVESLMAEKRIFEIVNRSKHPFLINLYACFQTREHVCFVMEYAMGGDLMRHIHDDIFTEERACFYAACVTLGLQYLHDNKIIYRDLKLDNLLLDRDGYLKIADFGLCKENMGFEDRTSTFCGTPEFLAPEVLSESMYTRSVDWWGLGVLIFEMLVGEPPFSGDDEEEIFDSIVNDDVRYPRFLSIEAISIMRRLLRKNPAKRLGSSEADAEEVKKQRFFRLIDWQWDDLLAKKLKPKFIPTIRNQEDVSNFDEEFTKEAPLLTPPKDRKVVSNADQAYFKDFDYLADNSCDSPVMQNKLPLGVVCSSTAEKRVLNSGCVKLRENNGVE</sequence>
<dbReference type="InterPro" id="IPR000719">
    <property type="entry name" value="Prot_kinase_dom"/>
</dbReference>
<evidence type="ECO:0000256" key="2">
    <source>
        <dbReference type="ARBA" id="ARBA00004496"/>
    </source>
</evidence>
<evidence type="ECO:0000256" key="19">
    <source>
        <dbReference type="SAM" id="Coils"/>
    </source>
</evidence>
<evidence type="ECO:0000256" key="4">
    <source>
        <dbReference type="ARBA" id="ARBA00012429"/>
    </source>
</evidence>
<comment type="caution">
    <text evidence="24">The sequence shown here is derived from an EMBL/GenBank/DDBJ whole genome shotgun (WGS) entry which is preliminary data.</text>
</comment>
<dbReference type="CDD" id="cd11623">
    <property type="entry name" value="HR1_PKN_2"/>
    <property type="match status" value="1"/>
</dbReference>
<dbReference type="InterPro" id="IPR000961">
    <property type="entry name" value="AGC-kinase_C"/>
</dbReference>
<comment type="subcellular location">
    <subcellularLocation>
        <location evidence="2">Cytoplasm</location>
    </subcellularLocation>
    <subcellularLocation>
        <location evidence="1">Nucleus</location>
    </subcellularLocation>
</comment>
<keyword evidence="13 17" id="KW-0175">Coiled coil</keyword>
<dbReference type="GO" id="GO:0016301">
    <property type="term" value="F:kinase activity"/>
    <property type="evidence" value="ECO:0007669"/>
    <property type="project" value="UniProtKB-KW"/>
</dbReference>
<keyword evidence="6" id="KW-0723">Serine/threonine-protein kinase</keyword>
<evidence type="ECO:0000256" key="10">
    <source>
        <dbReference type="ARBA" id="ARBA00022741"/>
    </source>
</evidence>
<dbReference type="EMBL" id="JBEUSY010000132">
    <property type="protein sequence ID" value="KAL1244759.1"/>
    <property type="molecule type" value="Genomic_DNA"/>
</dbReference>
<dbReference type="InterPro" id="IPR011009">
    <property type="entry name" value="Kinase-like_dom_sf"/>
</dbReference>
<comment type="similarity">
    <text evidence="3">Belongs to the protein kinase superfamily. AGC Ser/Thr protein kinase family. PKC subfamily.</text>
</comment>
<dbReference type="PROSITE" id="PS51860">
    <property type="entry name" value="REM_1"/>
    <property type="match status" value="2"/>
</dbReference>
<dbReference type="SMART" id="SM00133">
    <property type="entry name" value="S_TK_X"/>
    <property type="match status" value="1"/>
</dbReference>
<dbReference type="SUPFAM" id="SSF46585">
    <property type="entry name" value="HR1 repeat"/>
    <property type="match status" value="3"/>
</dbReference>
<dbReference type="InterPro" id="IPR036274">
    <property type="entry name" value="HR1_rpt_sf"/>
</dbReference>
<feature type="domain" description="AGC-kinase C-terminal" evidence="22">
    <location>
        <begin position="969"/>
        <end position="1041"/>
    </location>
</feature>
<dbReference type="SMART" id="SM00220">
    <property type="entry name" value="S_TKc"/>
    <property type="match status" value="1"/>
</dbReference>
<evidence type="ECO:0000313" key="25">
    <source>
        <dbReference type="Proteomes" id="UP001558632"/>
    </source>
</evidence>
<comment type="catalytic activity">
    <reaction evidence="15">
        <text>L-threonyl-[protein] + ATP = O-phospho-L-threonyl-[protein] + ADP + H(+)</text>
        <dbReference type="Rhea" id="RHEA:46608"/>
        <dbReference type="Rhea" id="RHEA-COMP:11060"/>
        <dbReference type="Rhea" id="RHEA-COMP:11605"/>
        <dbReference type="ChEBI" id="CHEBI:15378"/>
        <dbReference type="ChEBI" id="CHEBI:30013"/>
        <dbReference type="ChEBI" id="CHEBI:30616"/>
        <dbReference type="ChEBI" id="CHEBI:61977"/>
        <dbReference type="ChEBI" id="CHEBI:456216"/>
        <dbReference type="EC" id="2.7.11.13"/>
    </reaction>
</comment>
<evidence type="ECO:0000256" key="5">
    <source>
        <dbReference type="ARBA" id="ARBA00022490"/>
    </source>
</evidence>
<evidence type="ECO:0000256" key="15">
    <source>
        <dbReference type="ARBA" id="ARBA00047272"/>
    </source>
</evidence>
<dbReference type="SMART" id="SM00742">
    <property type="entry name" value="Hr1"/>
    <property type="match status" value="3"/>
</dbReference>
<dbReference type="SUPFAM" id="SSF56112">
    <property type="entry name" value="Protein kinase-like (PK-like)"/>
    <property type="match status" value="1"/>
</dbReference>
<keyword evidence="9" id="KW-0677">Repeat</keyword>
<gene>
    <name evidence="24" type="ORF">TSPI_06235</name>
</gene>
<dbReference type="EC" id="2.7.11.13" evidence="4"/>
<evidence type="ECO:0000256" key="13">
    <source>
        <dbReference type="ARBA" id="ARBA00023054"/>
    </source>
</evidence>
<feature type="domain" description="REM-1" evidence="23">
    <location>
        <begin position="174"/>
        <end position="255"/>
    </location>
</feature>
<keyword evidence="7" id="KW-0597">Phosphoprotein</keyword>
<dbReference type="InterPro" id="IPR035892">
    <property type="entry name" value="C2_domain_sf"/>
</dbReference>
<dbReference type="Proteomes" id="UP001558632">
    <property type="component" value="Unassembled WGS sequence"/>
</dbReference>
<dbReference type="Pfam" id="PF02185">
    <property type="entry name" value="HR1"/>
    <property type="match status" value="2"/>
</dbReference>
<organism evidence="24 25">
    <name type="scientific">Trichinella spiralis</name>
    <name type="common">Trichina worm</name>
    <dbReference type="NCBI Taxonomy" id="6334"/>
    <lineage>
        <taxon>Eukaryota</taxon>
        <taxon>Metazoa</taxon>
        <taxon>Ecdysozoa</taxon>
        <taxon>Nematoda</taxon>
        <taxon>Enoplea</taxon>
        <taxon>Dorylaimia</taxon>
        <taxon>Trichinellida</taxon>
        <taxon>Trichinellidae</taxon>
        <taxon>Trichinella</taxon>
    </lineage>
</organism>
<evidence type="ECO:0000256" key="14">
    <source>
        <dbReference type="ARBA" id="ARBA00023242"/>
    </source>
</evidence>
<dbReference type="Pfam" id="PF00433">
    <property type="entry name" value="Pkinase_C"/>
    <property type="match status" value="1"/>
</dbReference>
<feature type="binding site" evidence="18">
    <location>
        <position position="736"/>
    </location>
    <ligand>
        <name>ATP</name>
        <dbReference type="ChEBI" id="CHEBI:30616"/>
    </ligand>
</feature>
<keyword evidence="12 18" id="KW-0067">ATP-binding</keyword>
<dbReference type="Gene3D" id="3.30.200.20">
    <property type="entry name" value="Phosphorylase Kinase, domain 1"/>
    <property type="match status" value="1"/>
</dbReference>
<feature type="coiled-coil region" evidence="19">
    <location>
        <begin position="188"/>
        <end position="252"/>
    </location>
</feature>
<feature type="domain" description="Protein kinase" evidence="21">
    <location>
        <begin position="707"/>
        <end position="966"/>
    </location>
</feature>
<keyword evidence="5" id="KW-0963">Cytoplasm</keyword>
<dbReference type="PROSITE" id="PS51285">
    <property type="entry name" value="AGC_KINASE_CTER"/>
    <property type="match status" value="1"/>
</dbReference>
<evidence type="ECO:0000313" key="24">
    <source>
        <dbReference type="EMBL" id="KAL1244759.1"/>
    </source>
</evidence>
<keyword evidence="11 24" id="KW-0418">Kinase</keyword>
<dbReference type="InterPro" id="IPR037313">
    <property type="entry name" value="PKN_HR1_1"/>
</dbReference>
<evidence type="ECO:0000259" key="22">
    <source>
        <dbReference type="PROSITE" id="PS51285"/>
    </source>
</evidence>
<feature type="compositionally biased region" description="Polar residues" evidence="20">
    <location>
        <begin position="352"/>
        <end position="361"/>
    </location>
</feature>
<comment type="catalytic activity">
    <reaction evidence="16">
        <text>L-seryl-[protein] + ATP = O-phospho-L-seryl-[protein] + ADP + H(+)</text>
        <dbReference type="Rhea" id="RHEA:17989"/>
        <dbReference type="Rhea" id="RHEA-COMP:9863"/>
        <dbReference type="Rhea" id="RHEA-COMP:11604"/>
        <dbReference type="ChEBI" id="CHEBI:15378"/>
        <dbReference type="ChEBI" id="CHEBI:29999"/>
        <dbReference type="ChEBI" id="CHEBI:30616"/>
        <dbReference type="ChEBI" id="CHEBI:83421"/>
        <dbReference type="ChEBI" id="CHEBI:456216"/>
        <dbReference type="EC" id="2.7.11.13"/>
    </reaction>
</comment>
<dbReference type="Gene3D" id="1.10.287.160">
    <property type="entry name" value="HR1 repeat"/>
    <property type="match status" value="3"/>
</dbReference>
<dbReference type="CDD" id="cd05589">
    <property type="entry name" value="STKc_PKN"/>
    <property type="match status" value="1"/>
</dbReference>
<dbReference type="Gene3D" id="1.10.510.10">
    <property type="entry name" value="Transferase(Phosphotransferase) domain 1"/>
    <property type="match status" value="1"/>
</dbReference>
<evidence type="ECO:0000256" key="18">
    <source>
        <dbReference type="PROSITE-ProRule" id="PRU10141"/>
    </source>
</evidence>
<dbReference type="PROSITE" id="PS00107">
    <property type="entry name" value="PROTEIN_KINASE_ATP"/>
    <property type="match status" value="1"/>
</dbReference>
<dbReference type="PROSITE" id="PS50011">
    <property type="entry name" value="PROTEIN_KINASE_DOM"/>
    <property type="match status" value="1"/>
</dbReference>
<evidence type="ECO:0000256" key="9">
    <source>
        <dbReference type="ARBA" id="ARBA00022737"/>
    </source>
</evidence>
<keyword evidence="10 18" id="KW-0547">Nucleotide-binding</keyword>
<dbReference type="SUPFAM" id="SSF49562">
    <property type="entry name" value="C2 domain (Calcium/lipid-binding domain, CaLB)"/>
    <property type="match status" value="1"/>
</dbReference>
<dbReference type="Pfam" id="PF00069">
    <property type="entry name" value="Pkinase"/>
    <property type="match status" value="1"/>
</dbReference>
<reference evidence="24 25" key="1">
    <citation type="submission" date="2024-07" db="EMBL/GenBank/DDBJ databases">
        <title>Enhanced genomic and transcriptomic resources for Trichinella pseudospiralis and T. spiralis underpin the discovery of pronounced molecular differences between stages and species.</title>
        <authorList>
            <person name="Pasi K.K."/>
            <person name="La Rosa G."/>
            <person name="Gomez-Morales M.A."/>
            <person name="Tosini F."/>
            <person name="Sumanam S."/>
            <person name="Young N.D."/>
            <person name="Chang B.C."/>
            <person name="Robin G.B."/>
        </authorList>
    </citation>
    <scope>NUCLEOTIDE SEQUENCE [LARGE SCALE GENOMIC DNA]</scope>
    <source>
        <strain evidence="24">ISS534</strain>
    </source>
</reference>
<evidence type="ECO:0000256" key="7">
    <source>
        <dbReference type="ARBA" id="ARBA00022553"/>
    </source>
</evidence>
<evidence type="ECO:0000259" key="21">
    <source>
        <dbReference type="PROSITE" id="PS50011"/>
    </source>
</evidence>
<feature type="region of interest" description="Disordered" evidence="20">
    <location>
        <begin position="338"/>
        <end position="362"/>
    </location>
</feature>
<evidence type="ECO:0000256" key="12">
    <source>
        <dbReference type="ARBA" id="ARBA00022840"/>
    </source>
</evidence>
<evidence type="ECO:0000256" key="16">
    <source>
        <dbReference type="ARBA" id="ARBA00047470"/>
    </source>
</evidence>
<evidence type="ECO:0000256" key="8">
    <source>
        <dbReference type="ARBA" id="ARBA00022679"/>
    </source>
</evidence>
<keyword evidence="8" id="KW-0808">Transferase</keyword>
<dbReference type="PROSITE" id="PS00108">
    <property type="entry name" value="PROTEIN_KINASE_ST"/>
    <property type="match status" value="1"/>
</dbReference>
<dbReference type="InterPro" id="IPR011072">
    <property type="entry name" value="HR1_rho-bd"/>
</dbReference>
<dbReference type="InterPro" id="IPR008271">
    <property type="entry name" value="Ser/Thr_kinase_AS"/>
</dbReference>
<keyword evidence="25" id="KW-1185">Reference proteome</keyword>
<evidence type="ECO:0000256" key="17">
    <source>
        <dbReference type="PROSITE-ProRule" id="PRU01207"/>
    </source>
</evidence>
<keyword evidence="14" id="KW-0539">Nucleus</keyword>
<protein>
    <recommendedName>
        <fullName evidence="4">protein kinase C</fullName>
        <ecNumber evidence="4">2.7.11.13</ecNumber>
    </recommendedName>
</protein>
<evidence type="ECO:0000259" key="23">
    <source>
        <dbReference type="PROSITE" id="PS51860"/>
    </source>
</evidence>
<dbReference type="PANTHER" id="PTHR24351">
    <property type="entry name" value="RIBOSOMAL PROTEIN S6 KINASE"/>
    <property type="match status" value="1"/>
</dbReference>
<evidence type="ECO:0000256" key="20">
    <source>
        <dbReference type="SAM" id="MobiDB-lite"/>
    </source>
</evidence>
<dbReference type="CDD" id="cd11622">
    <property type="entry name" value="HR1_PKN_1"/>
    <property type="match status" value="1"/>
</dbReference>
<evidence type="ECO:0000256" key="1">
    <source>
        <dbReference type="ARBA" id="ARBA00004123"/>
    </source>
</evidence>
<proteinExistence type="inferred from homology"/>
<feature type="domain" description="REM-1" evidence="23">
    <location>
        <begin position="258"/>
        <end position="340"/>
    </location>
</feature>
<evidence type="ECO:0000256" key="3">
    <source>
        <dbReference type="ARBA" id="ARBA00005490"/>
    </source>
</evidence>
<accession>A0ABR3KVU7</accession>
<evidence type="ECO:0000256" key="6">
    <source>
        <dbReference type="ARBA" id="ARBA00022527"/>
    </source>
</evidence>